<evidence type="ECO:0000313" key="1">
    <source>
        <dbReference type="EMBL" id="KAF3600859.1"/>
    </source>
</evidence>
<proteinExistence type="predicted"/>
<protein>
    <submittedName>
        <fullName evidence="1">Uncharacterized protein</fullName>
    </submittedName>
</protein>
<comment type="caution">
    <text evidence="1">The sequence shown here is derived from an EMBL/GenBank/DDBJ whole genome shotgun (WGS) entry which is preliminary data.</text>
</comment>
<dbReference type="EMBL" id="QGKX02000004">
    <property type="protein sequence ID" value="KAF3600859.1"/>
    <property type="molecule type" value="Genomic_DNA"/>
</dbReference>
<sequence length="279" mass="31336">MKMGQIHSLSLRSDRPRGLIGCYVATGSFSGRSLRSDRLFAGRSLRGDLTDRKYIQALSTRDFDGPCYEPTSYSKFNKKLDTMSELNQSKVGLIRRDRHVGHVIWIVLVRLRRYCLSEYSSGEAKQTDGNSYLTVTGFVNCRVVIRQLQRQLLSSFRTVARSYFADQKGKGSDTEHRERKKLMETEIAGKDRSGSDPTVLKLRDGVFGVSYFADQKGKGSDTEHRERKKLMETEIAGKDRSGSDPTVLKLRDGVFGVSRERCASRGKGTAGLICNDIVV</sequence>
<reference evidence="1" key="1">
    <citation type="submission" date="2019-12" db="EMBL/GenBank/DDBJ databases">
        <title>Genome sequencing and annotation of Brassica cretica.</title>
        <authorList>
            <person name="Studholme D.J."/>
            <person name="Sarris P."/>
        </authorList>
    </citation>
    <scope>NUCLEOTIDE SEQUENCE</scope>
    <source>
        <strain evidence="1">PFS-109/04</strain>
        <tissue evidence="1">Leaf</tissue>
    </source>
</reference>
<organism evidence="1 2">
    <name type="scientific">Brassica cretica</name>
    <name type="common">Mustard</name>
    <dbReference type="NCBI Taxonomy" id="69181"/>
    <lineage>
        <taxon>Eukaryota</taxon>
        <taxon>Viridiplantae</taxon>
        <taxon>Streptophyta</taxon>
        <taxon>Embryophyta</taxon>
        <taxon>Tracheophyta</taxon>
        <taxon>Spermatophyta</taxon>
        <taxon>Magnoliopsida</taxon>
        <taxon>eudicotyledons</taxon>
        <taxon>Gunneridae</taxon>
        <taxon>Pentapetalae</taxon>
        <taxon>rosids</taxon>
        <taxon>malvids</taxon>
        <taxon>Brassicales</taxon>
        <taxon>Brassicaceae</taxon>
        <taxon>Brassiceae</taxon>
        <taxon>Brassica</taxon>
    </lineage>
</organism>
<dbReference type="Proteomes" id="UP000712600">
    <property type="component" value="Unassembled WGS sequence"/>
</dbReference>
<evidence type="ECO:0000313" key="2">
    <source>
        <dbReference type="Proteomes" id="UP000712600"/>
    </source>
</evidence>
<gene>
    <name evidence="1" type="ORF">F2Q69_00034983</name>
</gene>
<accession>A0A8S9SJ80</accession>
<dbReference type="AlphaFoldDB" id="A0A8S9SJ80"/>
<name>A0A8S9SJ80_BRACR</name>